<organism evidence="2 3">
    <name type="scientific">Marinobacter azerbaijanicus</name>
    <dbReference type="NCBI Taxonomy" id="3050455"/>
    <lineage>
        <taxon>Bacteria</taxon>
        <taxon>Pseudomonadati</taxon>
        <taxon>Pseudomonadota</taxon>
        <taxon>Gammaproteobacteria</taxon>
        <taxon>Pseudomonadales</taxon>
        <taxon>Marinobacteraceae</taxon>
        <taxon>Marinobacter</taxon>
    </lineage>
</organism>
<keyword evidence="3" id="KW-1185">Reference proteome</keyword>
<sequence length="58" mass="6211">MPQLVITSCLRTLSLALVVVSAAALGSTRPMELPDRHIPLPETPELVIQSLMEGGRCV</sequence>
<evidence type="ECO:0000313" key="2">
    <source>
        <dbReference type="EMBL" id="MDL0431443.1"/>
    </source>
</evidence>
<feature type="signal peptide" evidence="1">
    <location>
        <begin position="1"/>
        <end position="24"/>
    </location>
</feature>
<gene>
    <name evidence="2" type="ORF">QPM17_09900</name>
</gene>
<evidence type="ECO:0000313" key="3">
    <source>
        <dbReference type="Proteomes" id="UP001227964"/>
    </source>
</evidence>
<dbReference type="RefSeq" id="WP_285390516.1">
    <property type="nucleotide sequence ID" value="NZ_JASSVS010000004.1"/>
</dbReference>
<protein>
    <submittedName>
        <fullName evidence="2">Uncharacterized protein</fullName>
    </submittedName>
</protein>
<feature type="chain" id="PRO_5045369400" evidence="1">
    <location>
        <begin position="25"/>
        <end position="58"/>
    </location>
</feature>
<evidence type="ECO:0000256" key="1">
    <source>
        <dbReference type="SAM" id="SignalP"/>
    </source>
</evidence>
<dbReference type="Proteomes" id="UP001227964">
    <property type="component" value="Unassembled WGS sequence"/>
</dbReference>
<comment type="caution">
    <text evidence="2">The sequence shown here is derived from an EMBL/GenBank/DDBJ whole genome shotgun (WGS) entry which is preliminary data.</text>
</comment>
<name>A0ABT7ICP6_9GAMM</name>
<proteinExistence type="predicted"/>
<accession>A0ABT7ICP6</accession>
<dbReference type="EMBL" id="JASSVS010000004">
    <property type="protein sequence ID" value="MDL0431443.1"/>
    <property type="molecule type" value="Genomic_DNA"/>
</dbReference>
<keyword evidence="1" id="KW-0732">Signal</keyword>
<reference evidence="2 3" key="1">
    <citation type="submission" date="2023-06" db="EMBL/GenBank/DDBJ databases">
        <title>Marinobacter azerbaijanicus a moderately halophilic, isolated from Urmia Lake in Azerbaijan region of Iran.</title>
        <authorList>
            <person name="Sanchez-Porro C."/>
            <person name="Aghdam E.M."/>
            <person name="Saheb S.M."/>
            <person name="Tarhriz V."/>
            <person name="Kazemi E."/>
            <person name="Ammozegar M.A."/>
            <person name="Ventosa A."/>
            <person name="Hejazi M.S."/>
        </authorList>
    </citation>
    <scope>NUCLEOTIDE SEQUENCE [LARGE SCALE GENOMIC DNA]</scope>
    <source>
        <strain evidence="2 3">TBZ242</strain>
    </source>
</reference>